<organism evidence="6 7">
    <name type="scientific">Prosthecodimorpha hirschii</name>
    <dbReference type="NCBI Taxonomy" id="665126"/>
    <lineage>
        <taxon>Bacteria</taxon>
        <taxon>Pseudomonadati</taxon>
        <taxon>Pseudomonadota</taxon>
        <taxon>Alphaproteobacteria</taxon>
        <taxon>Hyphomicrobiales</taxon>
        <taxon>Ancalomicrobiaceae</taxon>
        <taxon>Prosthecodimorpha</taxon>
    </lineage>
</organism>
<dbReference type="InterPro" id="IPR050176">
    <property type="entry name" value="LTTR"/>
</dbReference>
<comment type="caution">
    <text evidence="6">The sequence shown here is derived from an EMBL/GenBank/DDBJ whole genome shotgun (WGS) entry which is preliminary data.</text>
</comment>
<dbReference type="PROSITE" id="PS50931">
    <property type="entry name" value="HTH_LYSR"/>
    <property type="match status" value="1"/>
</dbReference>
<dbReference type="InterPro" id="IPR000847">
    <property type="entry name" value="LysR_HTH_N"/>
</dbReference>
<dbReference type="Gene3D" id="1.10.10.10">
    <property type="entry name" value="Winged helix-like DNA-binding domain superfamily/Winged helix DNA-binding domain"/>
    <property type="match status" value="1"/>
</dbReference>
<dbReference type="PANTHER" id="PTHR30579">
    <property type="entry name" value="TRANSCRIPTIONAL REGULATOR"/>
    <property type="match status" value="1"/>
</dbReference>
<evidence type="ECO:0000256" key="4">
    <source>
        <dbReference type="ARBA" id="ARBA00023163"/>
    </source>
</evidence>
<keyword evidence="4" id="KW-0804">Transcription</keyword>
<proteinExistence type="inferred from homology"/>
<keyword evidence="7" id="KW-1185">Reference proteome</keyword>
<dbReference type="PRINTS" id="PR00039">
    <property type="entry name" value="HTHLYSR"/>
</dbReference>
<reference evidence="6 7" key="1">
    <citation type="submission" date="2015-09" db="EMBL/GenBank/DDBJ databases">
        <authorList>
            <person name="Jackson K.R."/>
            <person name="Lunt B.L."/>
            <person name="Fisher J.N.B."/>
            <person name="Gardner A.V."/>
            <person name="Bailey M.E."/>
            <person name="Deus L.M."/>
            <person name="Earl A.S."/>
            <person name="Gibby P.D."/>
            <person name="Hartmann K.A."/>
            <person name="Liu J.E."/>
            <person name="Manci A.M."/>
            <person name="Nielsen D.A."/>
            <person name="Solomon M.B."/>
            <person name="Breakwell D.P."/>
            <person name="Burnett S.H."/>
            <person name="Grose J.H."/>
        </authorList>
    </citation>
    <scope>NUCLEOTIDE SEQUENCE [LARGE SCALE GENOMIC DNA]</scope>
    <source>
        <strain evidence="6 7">16</strain>
    </source>
</reference>
<dbReference type="SUPFAM" id="SSF46785">
    <property type="entry name" value="Winged helix' DNA-binding domain"/>
    <property type="match status" value="1"/>
</dbReference>
<reference evidence="6 7" key="2">
    <citation type="submission" date="2015-10" db="EMBL/GenBank/DDBJ databases">
        <title>Draft Genome Sequence of Prosthecomicrobium hirschii ATCC 27832.</title>
        <authorList>
            <person name="Daniel J."/>
            <person name="Givan S.A."/>
            <person name="Brun Y.V."/>
            <person name="Brown P.J."/>
        </authorList>
    </citation>
    <scope>NUCLEOTIDE SEQUENCE [LARGE SCALE GENOMIC DNA]</scope>
    <source>
        <strain evidence="6 7">16</strain>
    </source>
</reference>
<dbReference type="FunFam" id="1.10.10.10:FF:000001">
    <property type="entry name" value="LysR family transcriptional regulator"/>
    <property type="match status" value="1"/>
</dbReference>
<keyword evidence="3" id="KW-0238">DNA-binding</keyword>
<dbReference type="PANTHER" id="PTHR30579:SF7">
    <property type="entry name" value="HTH-TYPE TRANSCRIPTIONAL REGULATOR LRHA-RELATED"/>
    <property type="match status" value="1"/>
</dbReference>
<dbReference type="Pfam" id="PF03466">
    <property type="entry name" value="LysR_substrate"/>
    <property type="match status" value="1"/>
</dbReference>
<feature type="domain" description="HTH lysR-type" evidence="5">
    <location>
        <begin position="4"/>
        <end position="61"/>
    </location>
</feature>
<dbReference type="SUPFAM" id="SSF53850">
    <property type="entry name" value="Periplasmic binding protein-like II"/>
    <property type="match status" value="1"/>
</dbReference>
<accession>A0A0P6VYB6</accession>
<dbReference type="Proteomes" id="UP000048984">
    <property type="component" value="Unassembled WGS sequence"/>
</dbReference>
<comment type="similarity">
    <text evidence="1">Belongs to the LysR transcriptional regulatory family.</text>
</comment>
<evidence type="ECO:0000256" key="1">
    <source>
        <dbReference type="ARBA" id="ARBA00009437"/>
    </source>
</evidence>
<name>A0A0P6VYB6_9HYPH</name>
<dbReference type="AlphaFoldDB" id="A0A0P6VYB6"/>
<evidence type="ECO:0000256" key="2">
    <source>
        <dbReference type="ARBA" id="ARBA00023015"/>
    </source>
</evidence>
<dbReference type="InterPro" id="IPR036388">
    <property type="entry name" value="WH-like_DNA-bd_sf"/>
</dbReference>
<dbReference type="STRING" id="665126.ABB55_05445"/>
<dbReference type="RefSeq" id="WP_054357903.1">
    <property type="nucleotide sequence ID" value="NZ_JAPCYQ010000001.1"/>
</dbReference>
<evidence type="ECO:0000256" key="3">
    <source>
        <dbReference type="ARBA" id="ARBA00023125"/>
    </source>
</evidence>
<dbReference type="Gene3D" id="3.40.190.10">
    <property type="entry name" value="Periplasmic binding protein-like II"/>
    <property type="match status" value="2"/>
</dbReference>
<dbReference type="Pfam" id="PF00126">
    <property type="entry name" value="HTH_1"/>
    <property type="match status" value="1"/>
</dbReference>
<evidence type="ECO:0000313" key="7">
    <source>
        <dbReference type="Proteomes" id="UP000048984"/>
    </source>
</evidence>
<gene>
    <name evidence="6" type="ORF">ABB55_05445</name>
</gene>
<protein>
    <recommendedName>
        <fullName evidence="5">HTH lysR-type domain-containing protein</fullName>
    </recommendedName>
</protein>
<dbReference type="EMBL" id="LJYW01000001">
    <property type="protein sequence ID" value="KPL51740.1"/>
    <property type="molecule type" value="Genomic_DNA"/>
</dbReference>
<dbReference type="InterPro" id="IPR005119">
    <property type="entry name" value="LysR_subst-bd"/>
</dbReference>
<sequence>MQHFDLDTLATFLAIVDTGSFTQAGERVGKSQAAVSTAMARLEDRLGVRLLNRTARTVSLTPAGDLLCGRARELLEIERRIVEELGGLGERRQVRLGMPDDYLGLFGTCVMEKFSTRHRDISVQVVCEFSQDLEQLVARGDIDLAIVTRRDGDRQGELLKREKQIWCASVHARPETAAELPLALFPENCRARPHILRALETAHRPWRIVWVSSHMQSVQSAVMMGFGVTALPQSALTFEHRVLTEADGLPPLPDLELALMTAPGISLAGRKLAAFLRAEFGEGAVAAPRAVEAGIG</sequence>
<dbReference type="GO" id="GO:0003677">
    <property type="term" value="F:DNA binding"/>
    <property type="evidence" value="ECO:0007669"/>
    <property type="project" value="UniProtKB-KW"/>
</dbReference>
<dbReference type="InterPro" id="IPR036390">
    <property type="entry name" value="WH_DNA-bd_sf"/>
</dbReference>
<evidence type="ECO:0000259" key="5">
    <source>
        <dbReference type="PROSITE" id="PS50931"/>
    </source>
</evidence>
<dbReference type="GO" id="GO:0003700">
    <property type="term" value="F:DNA-binding transcription factor activity"/>
    <property type="evidence" value="ECO:0007669"/>
    <property type="project" value="InterPro"/>
</dbReference>
<keyword evidence="2" id="KW-0805">Transcription regulation</keyword>
<evidence type="ECO:0000313" key="6">
    <source>
        <dbReference type="EMBL" id="KPL51740.1"/>
    </source>
</evidence>